<dbReference type="AlphaFoldDB" id="A0A8X6YM01"/>
<keyword evidence="3" id="KW-1185">Reference proteome</keyword>
<comment type="caution">
    <text evidence="2">The sequence shown here is derived from an EMBL/GenBank/DDBJ whole genome shotgun (WGS) entry which is preliminary data.</text>
</comment>
<evidence type="ECO:0000313" key="3">
    <source>
        <dbReference type="Proteomes" id="UP000886998"/>
    </source>
</evidence>
<proteinExistence type="predicted"/>
<evidence type="ECO:0000256" key="1">
    <source>
        <dbReference type="SAM" id="MobiDB-lite"/>
    </source>
</evidence>
<dbReference type="EMBL" id="BMAV01020988">
    <property type="protein sequence ID" value="GFY74828.1"/>
    <property type="molecule type" value="Genomic_DNA"/>
</dbReference>
<feature type="compositionally biased region" description="Polar residues" evidence="1">
    <location>
        <begin position="1"/>
        <end position="14"/>
    </location>
</feature>
<gene>
    <name evidence="2" type="ORF">TNIN_347561</name>
</gene>
<reference evidence="2" key="1">
    <citation type="submission" date="2020-08" db="EMBL/GenBank/DDBJ databases">
        <title>Multicomponent nature underlies the extraordinary mechanical properties of spider dragline silk.</title>
        <authorList>
            <person name="Kono N."/>
            <person name="Nakamura H."/>
            <person name="Mori M."/>
            <person name="Yoshida Y."/>
            <person name="Ohtoshi R."/>
            <person name="Malay A.D."/>
            <person name="Moran D.A.P."/>
            <person name="Tomita M."/>
            <person name="Numata K."/>
            <person name="Arakawa K."/>
        </authorList>
    </citation>
    <scope>NUCLEOTIDE SEQUENCE</scope>
</reference>
<organism evidence="2 3">
    <name type="scientific">Trichonephila inaurata madagascariensis</name>
    <dbReference type="NCBI Taxonomy" id="2747483"/>
    <lineage>
        <taxon>Eukaryota</taxon>
        <taxon>Metazoa</taxon>
        <taxon>Ecdysozoa</taxon>
        <taxon>Arthropoda</taxon>
        <taxon>Chelicerata</taxon>
        <taxon>Arachnida</taxon>
        <taxon>Araneae</taxon>
        <taxon>Araneomorphae</taxon>
        <taxon>Entelegynae</taxon>
        <taxon>Araneoidea</taxon>
        <taxon>Nephilidae</taxon>
        <taxon>Trichonephila</taxon>
        <taxon>Trichonephila inaurata</taxon>
    </lineage>
</organism>
<dbReference type="OrthoDB" id="10577933at2759"/>
<evidence type="ECO:0000313" key="2">
    <source>
        <dbReference type="EMBL" id="GFY74828.1"/>
    </source>
</evidence>
<name>A0A8X6YM01_9ARAC</name>
<dbReference type="Proteomes" id="UP000886998">
    <property type="component" value="Unassembled WGS sequence"/>
</dbReference>
<accession>A0A8X6YM01</accession>
<feature type="region of interest" description="Disordered" evidence="1">
    <location>
        <begin position="1"/>
        <end position="26"/>
    </location>
</feature>
<protein>
    <submittedName>
        <fullName evidence="2">Uncharacterized protein</fullName>
    </submittedName>
</protein>
<sequence length="104" mass="12226">MKTKNLPQETTTPIQKERHSPTNKFQNSRKYHNFRMGTKEEFLRSSSVSHPLKARRRNTAKLITVIFLGNRLGCLQGRTKRLITRALYLEENTVISELAMRVRR</sequence>